<name>T1AU51_9ZZZZ</name>
<gene>
    <name evidence="3" type="ORF">B2A_02157</name>
</gene>
<feature type="transmembrane region" description="Helical" evidence="2">
    <location>
        <begin position="182"/>
        <end position="206"/>
    </location>
</feature>
<feature type="transmembrane region" description="Helical" evidence="2">
    <location>
        <begin position="147"/>
        <end position="170"/>
    </location>
</feature>
<protein>
    <recommendedName>
        <fullName evidence="4">Urease accessory protein UreH-like transmembrane domain-containing protein</fullName>
    </recommendedName>
</protein>
<keyword evidence="2" id="KW-1133">Transmembrane helix</keyword>
<evidence type="ECO:0000256" key="2">
    <source>
        <dbReference type="SAM" id="Phobius"/>
    </source>
</evidence>
<evidence type="ECO:0000313" key="3">
    <source>
        <dbReference type="EMBL" id="EQD64126.1"/>
    </source>
</evidence>
<feature type="transmembrane region" description="Helical" evidence="2">
    <location>
        <begin position="13"/>
        <end position="30"/>
    </location>
</feature>
<proteinExistence type="predicted"/>
<dbReference type="AlphaFoldDB" id="T1AU51"/>
<reference evidence="3" key="2">
    <citation type="journal article" date="2014" name="ISME J.">
        <title>Microbial stratification in low pH oxic and suboxic macroscopic growths along an acid mine drainage.</title>
        <authorList>
            <person name="Mendez-Garcia C."/>
            <person name="Mesa V."/>
            <person name="Sprenger R.R."/>
            <person name="Richter M."/>
            <person name="Diez M.S."/>
            <person name="Solano J."/>
            <person name="Bargiela R."/>
            <person name="Golyshina O.V."/>
            <person name="Manteca A."/>
            <person name="Ramos J.L."/>
            <person name="Gallego J.R."/>
            <person name="Llorente I."/>
            <person name="Martins Dos Santos V.A."/>
            <person name="Jensen O.N."/>
            <person name="Pelaez A.I."/>
            <person name="Sanchez J."/>
            <person name="Ferrer M."/>
        </authorList>
    </citation>
    <scope>NUCLEOTIDE SEQUENCE</scope>
</reference>
<feature type="transmembrane region" description="Helical" evidence="2">
    <location>
        <begin position="89"/>
        <end position="107"/>
    </location>
</feature>
<accession>T1AU51</accession>
<dbReference type="EMBL" id="AUZZ01001510">
    <property type="protein sequence ID" value="EQD64126.1"/>
    <property type="molecule type" value="Genomic_DNA"/>
</dbReference>
<organism evidence="3">
    <name type="scientific">mine drainage metagenome</name>
    <dbReference type="NCBI Taxonomy" id="410659"/>
    <lineage>
        <taxon>unclassified sequences</taxon>
        <taxon>metagenomes</taxon>
        <taxon>ecological metagenomes</taxon>
    </lineage>
</organism>
<reference evidence="3" key="1">
    <citation type="submission" date="2013-08" db="EMBL/GenBank/DDBJ databases">
        <authorList>
            <person name="Mendez C."/>
            <person name="Richter M."/>
            <person name="Ferrer M."/>
            <person name="Sanchez J."/>
        </authorList>
    </citation>
    <scope>NUCLEOTIDE SEQUENCE</scope>
</reference>
<comment type="caution">
    <text evidence="3">The sequence shown here is derived from an EMBL/GenBank/DDBJ whole genome shotgun (WGS) entry which is preliminary data.</text>
</comment>
<sequence>MGINLWDPARLDLGAALITALLLGVVHGITPDEHTWPITFSYAMGGYSTRAGLRAGALFSFSFIVQRALASELAWLGLAHWMGLKGLDYALYIPVGLLMLFGGMLMARQRHAVHLHLFGHCDEPALMQAADASLRGQGTRDARARKLAGWMPAVHGFVAGWGFGAFALILYTTLAPAMPSAWWGWVPGALFGLGTALVQVLAGALFGRIAARRSLPPEAIRAVALTTATRTLIWGGLAYAGAGALGLLLPRLREFGIVTGCTCKPRSLGRAVHAGRGRRAGRGPDDADHRDTALAETLAQRHGGAGDGARRREGMSDCAQPRRLALAAFFQQRLQTGKRLRRRGGGRAAAPMLPAA</sequence>
<feature type="region of interest" description="Disordered" evidence="1">
    <location>
        <begin position="337"/>
        <end position="356"/>
    </location>
</feature>
<evidence type="ECO:0008006" key="4">
    <source>
        <dbReference type="Google" id="ProtNLM"/>
    </source>
</evidence>
<feature type="transmembrane region" description="Helical" evidence="2">
    <location>
        <begin position="51"/>
        <end position="69"/>
    </location>
</feature>
<keyword evidence="2" id="KW-0472">Membrane</keyword>
<keyword evidence="2" id="KW-0812">Transmembrane</keyword>
<evidence type="ECO:0000256" key="1">
    <source>
        <dbReference type="SAM" id="MobiDB-lite"/>
    </source>
</evidence>